<comment type="caution">
    <text evidence="13">The sequence shown here is derived from an EMBL/GenBank/DDBJ whole genome shotgun (WGS) entry which is preliminary data.</text>
</comment>
<dbReference type="Proteomes" id="UP000675284">
    <property type="component" value="Unassembled WGS sequence"/>
</dbReference>
<keyword evidence="9 10" id="KW-0342">GTP-binding</keyword>
<proteinExistence type="inferred from homology"/>
<dbReference type="GO" id="GO:0005525">
    <property type="term" value="F:GTP binding"/>
    <property type="evidence" value="ECO:0007669"/>
    <property type="project" value="UniProtKB-UniRule"/>
</dbReference>
<dbReference type="InterPro" id="IPR027417">
    <property type="entry name" value="P-loop_NTPase"/>
</dbReference>
<comment type="subcellular location">
    <subcellularLocation>
        <location evidence="10">Cytoplasm</location>
    </subcellularLocation>
</comment>
<evidence type="ECO:0000259" key="12">
    <source>
        <dbReference type="PROSITE" id="PS51721"/>
    </source>
</evidence>
<reference evidence="13" key="1">
    <citation type="submission" date="2021-04" db="EMBL/GenBank/DDBJ databases">
        <title>Isolation and polyphasic classification of algal microorganism.</title>
        <authorList>
            <person name="Wang S."/>
        </authorList>
    </citation>
    <scope>NUCLEOTIDE SEQUENCE</scope>
    <source>
        <strain evidence="13">720a</strain>
    </source>
</reference>
<keyword evidence="5 10" id="KW-0547">Nucleotide-binding</keyword>
<keyword evidence="3 10" id="KW-0479">Metal-binding</keyword>
<feature type="domain" description="EngC GTPase" evidence="11">
    <location>
        <begin position="106"/>
        <end position="255"/>
    </location>
</feature>
<feature type="binding site" evidence="10">
    <location>
        <position position="287"/>
    </location>
    <ligand>
        <name>Zn(2+)</name>
        <dbReference type="ChEBI" id="CHEBI:29105"/>
    </ligand>
</feature>
<dbReference type="HAMAP" id="MF_01820">
    <property type="entry name" value="GTPase_RsgA"/>
    <property type="match status" value="1"/>
</dbReference>
<evidence type="ECO:0000256" key="4">
    <source>
        <dbReference type="ARBA" id="ARBA00022730"/>
    </source>
</evidence>
<keyword evidence="4 10" id="KW-0699">rRNA-binding</keyword>
<dbReference type="Pfam" id="PF03193">
    <property type="entry name" value="RsgA_GTPase"/>
    <property type="match status" value="1"/>
</dbReference>
<feature type="binding site" evidence="10">
    <location>
        <position position="293"/>
    </location>
    <ligand>
        <name>Zn(2+)</name>
        <dbReference type="ChEBI" id="CHEBI:29105"/>
    </ligand>
</feature>
<dbReference type="PANTHER" id="PTHR32120">
    <property type="entry name" value="SMALL RIBOSOMAL SUBUNIT BIOGENESIS GTPASE RSGA"/>
    <property type="match status" value="1"/>
</dbReference>
<dbReference type="InterPro" id="IPR030378">
    <property type="entry name" value="G_CP_dom"/>
</dbReference>
<organism evidence="13 14">
    <name type="scientific">Virgibacillus salarius</name>
    <dbReference type="NCBI Taxonomy" id="447199"/>
    <lineage>
        <taxon>Bacteria</taxon>
        <taxon>Bacillati</taxon>
        <taxon>Bacillota</taxon>
        <taxon>Bacilli</taxon>
        <taxon>Bacillales</taxon>
        <taxon>Bacillaceae</taxon>
        <taxon>Virgibacillus</taxon>
    </lineage>
</organism>
<feature type="binding site" evidence="10">
    <location>
        <position position="280"/>
    </location>
    <ligand>
        <name>Zn(2+)</name>
        <dbReference type="ChEBI" id="CHEBI:29105"/>
    </ligand>
</feature>
<comment type="function">
    <text evidence="10">One of several proteins that assist in the late maturation steps of the functional core of the 30S ribosomal subunit. Helps release RbfA from mature subunits. May play a role in the assembly of ribosomal proteins into the subunit. Circularly permuted GTPase that catalyzes slow GTP hydrolysis, GTPase activity is stimulated by the 30S ribosomal subunit.</text>
</comment>
<dbReference type="GO" id="GO:0046872">
    <property type="term" value="F:metal ion binding"/>
    <property type="evidence" value="ECO:0007669"/>
    <property type="project" value="UniProtKB-KW"/>
</dbReference>
<feature type="binding site" evidence="10">
    <location>
        <begin position="145"/>
        <end position="148"/>
    </location>
    <ligand>
        <name>GTP</name>
        <dbReference type="ChEBI" id="CHEBI:37565"/>
    </ligand>
</feature>
<keyword evidence="1 10" id="KW-0963">Cytoplasm</keyword>
<evidence type="ECO:0000256" key="5">
    <source>
        <dbReference type="ARBA" id="ARBA00022741"/>
    </source>
</evidence>
<dbReference type="GO" id="GO:0042274">
    <property type="term" value="P:ribosomal small subunit biogenesis"/>
    <property type="evidence" value="ECO:0007669"/>
    <property type="project" value="UniProtKB-UniRule"/>
</dbReference>
<keyword evidence="8 10" id="KW-0694">RNA-binding</keyword>
<evidence type="ECO:0000313" key="14">
    <source>
        <dbReference type="Proteomes" id="UP000675284"/>
    </source>
</evidence>
<dbReference type="InterPro" id="IPR012340">
    <property type="entry name" value="NA-bd_OB-fold"/>
</dbReference>
<dbReference type="GO" id="GO:0005737">
    <property type="term" value="C:cytoplasm"/>
    <property type="evidence" value="ECO:0007669"/>
    <property type="project" value="UniProtKB-SubCell"/>
</dbReference>
<name>A0A941DWR9_9BACI</name>
<dbReference type="PROSITE" id="PS51721">
    <property type="entry name" value="G_CP"/>
    <property type="match status" value="1"/>
</dbReference>
<dbReference type="SUPFAM" id="SSF52540">
    <property type="entry name" value="P-loop containing nucleoside triphosphate hydrolases"/>
    <property type="match status" value="1"/>
</dbReference>
<evidence type="ECO:0000256" key="8">
    <source>
        <dbReference type="ARBA" id="ARBA00022884"/>
    </source>
</evidence>
<feature type="binding site" evidence="10">
    <location>
        <position position="285"/>
    </location>
    <ligand>
        <name>Zn(2+)</name>
        <dbReference type="ChEBI" id="CHEBI:29105"/>
    </ligand>
</feature>
<dbReference type="PROSITE" id="PS50936">
    <property type="entry name" value="ENGC_GTPASE"/>
    <property type="match status" value="1"/>
</dbReference>
<protein>
    <recommendedName>
        <fullName evidence="10">Small ribosomal subunit biogenesis GTPase RsgA</fullName>
        <ecNumber evidence="10">3.6.1.-</ecNumber>
    </recommendedName>
</protein>
<evidence type="ECO:0000256" key="7">
    <source>
        <dbReference type="ARBA" id="ARBA00022833"/>
    </source>
</evidence>
<dbReference type="CDD" id="cd01854">
    <property type="entry name" value="YjeQ_EngC"/>
    <property type="match status" value="1"/>
</dbReference>
<feature type="domain" description="CP-type G" evidence="12">
    <location>
        <begin position="97"/>
        <end position="257"/>
    </location>
</feature>
<dbReference type="RefSeq" id="WP_166530527.1">
    <property type="nucleotide sequence ID" value="NZ_JAGSOT010000037.1"/>
</dbReference>
<dbReference type="AlphaFoldDB" id="A0A941DWR9"/>
<dbReference type="EC" id="3.6.1.-" evidence="10"/>
<dbReference type="PANTHER" id="PTHR32120:SF10">
    <property type="entry name" value="SMALL RIBOSOMAL SUBUNIT BIOGENESIS GTPASE RSGA"/>
    <property type="match status" value="1"/>
</dbReference>
<keyword evidence="2 10" id="KW-0690">Ribosome biogenesis</keyword>
<accession>A0A941DWR9</accession>
<dbReference type="GO" id="GO:0003924">
    <property type="term" value="F:GTPase activity"/>
    <property type="evidence" value="ECO:0007669"/>
    <property type="project" value="UniProtKB-UniRule"/>
</dbReference>
<keyword evidence="14" id="KW-1185">Reference proteome</keyword>
<comment type="similarity">
    <text evidence="10">Belongs to the TRAFAC class YlqF/YawG GTPase family. RsgA subfamily.</text>
</comment>
<feature type="binding site" evidence="10">
    <location>
        <begin position="199"/>
        <end position="207"/>
    </location>
    <ligand>
        <name>GTP</name>
        <dbReference type="ChEBI" id="CHEBI:37565"/>
    </ligand>
</feature>
<evidence type="ECO:0000313" key="13">
    <source>
        <dbReference type="EMBL" id="MBR7796886.1"/>
    </source>
</evidence>
<evidence type="ECO:0000256" key="9">
    <source>
        <dbReference type="ARBA" id="ARBA00023134"/>
    </source>
</evidence>
<dbReference type="SUPFAM" id="SSF50249">
    <property type="entry name" value="Nucleic acid-binding proteins"/>
    <property type="match status" value="1"/>
</dbReference>
<evidence type="ECO:0000256" key="10">
    <source>
        <dbReference type="HAMAP-Rule" id="MF_01820"/>
    </source>
</evidence>
<evidence type="ECO:0000256" key="3">
    <source>
        <dbReference type="ARBA" id="ARBA00022723"/>
    </source>
</evidence>
<comment type="cofactor">
    <cofactor evidence="10">
        <name>Zn(2+)</name>
        <dbReference type="ChEBI" id="CHEBI:29105"/>
    </cofactor>
    <text evidence="10">Binds 1 zinc ion per subunit.</text>
</comment>
<dbReference type="EMBL" id="JAGSOT010000037">
    <property type="protein sequence ID" value="MBR7796886.1"/>
    <property type="molecule type" value="Genomic_DNA"/>
</dbReference>
<comment type="subunit">
    <text evidence="10">Monomer. Associates with 30S ribosomal subunit, binds 16S rRNA.</text>
</comment>
<keyword evidence="6 10" id="KW-0378">Hydrolase</keyword>
<evidence type="ECO:0000256" key="2">
    <source>
        <dbReference type="ARBA" id="ARBA00022517"/>
    </source>
</evidence>
<dbReference type="NCBIfam" id="TIGR00157">
    <property type="entry name" value="ribosome small subunit-dependent GTPase A"/>
    <property type="match status" value="1"/>
</dbReference>
<gene>
    <name evidence="10 13" type="primary">rsgA</name>
    <name evidence="13" type="ORF">KCX74_12620</name>
</gene>
<dbReference type="InterPro" id="IPR004881">
    <property type="entry name" value="Ribosome_biogen_GTPase_RsgA"/>
</dbReference>
<evidence type="ECO:0000259" key="11">
    <source>
        <dbReference type="PROSITE" id="PS50936"/>
    </source>
</evidence>
<evidence type="ECO:0000256" key="1">
    <source>
        <dbReference type="ARBA" id="ARBA00022490"/>
    </source>
</evidence>
<evidence type="ECO:0000256" key="6">
    <source>
        <dbReference type="ARBA" id="ARBA00022801"/>
    </source>
</evidence>
<dbReference type="InterPro" id="IPR010914">
    <property type="entry name" value="RsgA_GTPase_dom"/>
</dbReference>
<dbReference type="Gene3D" id="1.10.40.50">
    <property type="entry name" value="Probable gtpase engc, domain 3"/>
    <property type="match status" value="1"/>
</dbReference>
<dbReference type="Gene3D" id="3.40.50.300">
    <property type="entry name" value="P-loop containing nucleotide triphosphate hydrolases"/>
    <property type="match status" value="1"/>
</dbReference>
<dbReference type="GO" id="GO:0019843">
    <property type="term" value="F:rRNA binding"/>
    <property type="evidence" value="ECO:0007669"/>
    <property type="project" value="UniProtKB-KW"/>
</dbReference>
<sequence length="355" mass="40174">MNDLVKLGWEESSSPSVNLNTIARVITVQRNSYRISDGRYEYIAHVSGKFFNEVNSSMDFPAVGDWVVVEKLIDEKKAVIKELLPRKTQFVRQAAGDKTEAQLVAANLDTIFIVGSLNDDLNVRRMERYIISAYESGASPVIVLTKKDMCKADEIATIMSELEEVSIGIPIVTLSSITGEGITEFMSYLPPRKTAALLGSSGVGKSTLVNVLLEEQVQLTNAIRENDSKGRHTTTHREMFLLKNGGLLIDTPGMRELQLWEGEHAIDTAFEDIEAFVTACYFTDCKHDTEPGCRVKDALNSGELSEARFQSYLKLQRELAYEKRKQDQKAQLEEKNKWKQLTKNMKTRYKNRRYK</sequence>
<keyword evidence="7 10" id="KW-0862">Zinc</keyword>